<gene>
    <name evidence="1" type="ORF">A9Q02_11645</name>
</gene>
<reference evidence="1 2" key="1">
    <citation type="submission" date="2016-05" db="EMBL/GenBank/DDBJ databases">
        <authorList>
            <person name="Lavstsen T."/>
            <person name="Jespersen J.S."/>
        </authorList>
    </citation>
    <scope>NUCLEOTIDE SEQUENCE [LARGE SCALE GENOMIC DNA]</scope>
    <source>
        <strain evidence="1 2">B7-9</strain>
    </source>
</reference>
<accession>A0A2H3KN37</accession>
<dbReference type="AlphaFoldDB" id="A0A2H3KN37"/>
<dbReference type="CDD" id="cd02980">
    <property type="entry name" value="TRX_Fd_family"/>
    <property type="match status" value="1"/>
</dbReference>
<comment type="caution">
    <text evidence="1">The sequence shown here is derived from an EMBL/GenBank/DDBJ whole genome shotgun (WGS) entry which is preliminary data.</text>
</comment>
<dbReference type="RefSeq" id="WP_097651757.1">
    <property type="nucleotide sequence ID" value="NZ_LYXE01000066.1"/>
</dbReference>
<keyword evidence="2" id="KW-1185">Reference proteome</keyword>
<dbReference type="SUPFAM" id="SSF52833">
    <property type="entry name" value="Thioredoxin-like"/>
    <property type="match status" value="1"/>
</dbReference>
<organism evidence="1 2">
    <name type="scientific">Candidatus Chloroploca asiatica</name>
    <dbReference type="NCBI Taxonomy" id="1506545"/>
    <lineage>
        <taxon>Bacteria</taxon>
        <taxon>Bacillati</taxon>
        <taxon>Chloroflexota</taxon>
        <taxon>Chloroflexia</taxon>
        <taxon>Chloroflexales</taxon>
        <taxon>Chloroflexineae</taxon>
        <taxon>Oscillochloridaceae</taxon>
        <taxon>Candidatus Chloroploca</taxon>
    </lineage>
</organism>
<dbReference type="InterPro" id="IPR036249">
    <property type="entry name" value="Thioredoxin-like_sf"/>
</dbReference>
<name>A0A2H3KN37_9CHLR</name>
<evidence type="ECO:0000313" key="1">
    <source>
        <dbReference type="EMBL" id="PDV99593.1"/>
    </source>
</evidence>
<protein>
    <recommendedName>
        <fullName evidence="3">(2Fe-2S) ferredoxin domain-containing protein</fullName>
    </recommendedName>
</protein>
<proteinExistence type="predicted"/>
<dbReference type="Gene3D" id="3.40.30.10">
    <property type="entry name" value="Glutaredoxin"/>
    <property type="match status" value="1"/>
</dbReference>
<evidence type="ECO:0000313" key="2">
    <source>
        <dbReference type="Proteomes" id="UP000220922"/>
    </source>
</evidence>
<dbReference type="Proteomes" id="UP000220922">
    <property type="component" value="Unassembled WGS sequence"/>
</dbReference>
<dbReference type="EMBL" id="LYXE01000066">
    <property type="protein sequence ID" value="PDV99593.1"/>
    <property type="molecule type" value="Genomic_DNA"/>
</dbReference>
<evidence type="ECO:0008006" key="3">
    <source>
        <dbReference type="Google" id="ProtNLM"/>
    </source>
</evidence>
<sequence>MGKRDRERGPSIEQVARNGQPCIAVCGGKHCLRAGGGMIQQAAEAAVQEAGLTQAVTVVQTRCQDFCDDGPVLTLVPGMYPYLRLCPVSTRQIVLEHVRDGRPVLEKLHRRMRKRLARKLDLD</sequence>
<dbReference type="OrthoDB" id="159920at2"/>